<gene>
    <name evidence="2" type="ORF">O0I10_007269</name>
</gene>
<organism evidence="2 3">
    <name type="scientific">Lichtheimia ornata</name>
    <dbReference type="NCBI Taxonomy" id="688661"/>
    <lineage>
        <taxon>Eukaryota</taxon>
        <taxon>Fungi</taxon>
        <taxon>Fungi incertae sedis</taxon>
        <taxon>Mucoromycota</taxon>
        <taxon>Mucoromycotina</taxon>
        <taxon>Mucoromycetes</taxon>
        <taxon>Mucorales</taxon>
        <taxon>Lichtheimiaceae</taxon>
        <taxon>Lichtheimia</taxon>
    </lineage>
</organism>
<accession>A0AAD7V150</accession>
<dbReference type="GeneID" id="83214678"/>
<sequence>MAACISPPQHTRHQIHRRSLPVQLSPASSPYQALPPAQTPLAYELQRYHDKRLSWCTTTSNSSCNTGRRMSSRLTEIAEVPLEQELVKMHQNTLLVLGEIKQLADQLIDAEARAESWQRKCREAEEQLEAIQVEKQQRVQDTQSTISATSTLKPKYKKKKKASHNFTSLPSSIIRFLRLKK</sequence>
<dbReference type="EMBL" id="JARTCD010000035">
    <property type="protein sequence ID" value="KAJ8656935.1"/>
    <property type="molecule type" value="Genomic_DNA"/>
</dbReference>
<feature type="coiled-coil region" evidence="1">
    <location>
        <begin position="100"/>
        <end position="141"/>
    </location>
</feature>
<dbReference type="AlphaFoldDB" id="A0AAD7V150"/>
<dbReference type="Proteomes" id="UP001234581">
    <property type="component" value="Unassembled WGS sequence"/>
</dbReference>
<evidence type="ECO:0000313" key="2">
    <source>
        <dbReference type="EMBL" id="KAJ8656935.1"/>
    </source>
</evidence>
<name>A0AAD7V150_9FUNG</name>
<reference evidence="2 3" key="1">
    <citation type="submission" date="2023-03" db="EMBL/GenBank/DDBJ databases">
        <title>Genome sequence of Lichtheimia ornata CBS 291.66.</title>
        <authorList>
            <person name="Mohabir J.T."/>
            <person name="Shea T.P."/>
            <person name="Kurbessoian T."/>
            <person name="Berby B."/>
            <person name="Fontaine J."/>
            <person name="Livny J."/>
            <person name="Gnirke A."/>
            <person name="Stajich J.E."/>
            <person name="Cuomo C.A."/>
        </authorList>
    </citation>
    <scope>NUCLEOTIDE SEQUENCE [LARGE SCALE GENOMIC DNA]</scope>
    <source>
        <strain evidence="2">CBS 291.66</strain>
    </source>
</reference>
<protein>
    <submittedName>
        <fullName evidence="2">Uncharacterized protein</fullName>
    </submittedName>
</protein>
<evidence type="ECO:0000313" key="3">
    <source>
        <dbReference type="Proteomes" id="UP001234581"/>
    </source>
</evidence>
<dbReference type="RefSeq" id="XP_058341848.1">
    <property type="nucleotide sequence ID" value="XM_058487287.1"/>
</dbReference>
<evidence type="ECO:0000256" key="1">
    <source>
        <dbReference type="SAM" id="Coils"/>
    </source>
</evidence>
<proteinExistence type="predicted"/>
<comment type="caution">
    <text evidence="2">The sequence shown here is derived from an EMBL/GenBank/DDBJ whole genome shotgun (WGS) entry which is preliminary data.</text>
</comment>
<keyword evidence="3" id="KW-1185">Reference proteome</keyword>
<keyword evidence="1" id="KW-0175">Coiled coil</keyword>